<evidence type="ECO:0000313" key="1">
    <source>
        <dbReference type="EMBL" id="MEQ2360031.1"/>
    </source>
</evidence>
<keyword evidence="2" id="KW-1185">Reference proteome</keyword>
<comment type="caution">
    <text evidence="1">The sequence shown here is derived from an EMBL/GenBank/DDBJ whole genome shotgun (WGS) entry which is preliminary data.</text>
</comment>
<organism evidence="1 2">
    <name type="scientific">Blautia intestinihominis</name>
    <dbReference type="NCBI Taxonomy" id="3133152"/>
    <lineage>
        <taxon>Bacteria</taxon>
        <taxon>Bacillati</taxon>
        <taxon>Bacillota</taxon>
        <taxon>Clostridia</taxon>
        <taxon>Lachnospirales</taxon>
        <taxon>Lachnospiraceae</taxon>
        <taxon>Blautia</taxon>
    </lineage>
</organism>
<proteinExistence type="predicted"/>
<protein>
    <recommendedName>
        <fullName evidence="3">DUF4132 domain-containing protein</fullName>
    </recommendedName>
</protein>
<dbReference type="Proteomes" id="UP001446032">
    <property type="component" value="Unassembled WGS sequence"/>
</dbReference>
<dbReference type="RefSeq" id="WP_243111601.1">
    <property type="nucleotide sequence ID" value="NZ_JBBMEI010000092.1"/>
</dbReference>
<evidence type="ECO:0000313" key="2">
    <source>
        <dbReference type="Proteomes" id="UP001446032"/>
    </source>
</evidence>
<dbReference type="EMBL" id="JBBMEI010000092">
    <property type="protein sequence ID" value="MEQ2360031.1"/>
    <property type="molecule type" value="Genomic_DNA"/>
</dbReference>
<reference evidence="1 2" key="1">
    <citation type="submission" date="2024-03" db="EMBL/GenBank/DDBJ databases">
        <title>Human intestinal bacterial collection.</title>
        <authorList>
            <person name="Pauvert C."/>
            <person name="Hitch T.C.A."/>
            <person name="Clavel T."/>
        </authorList>
    </citation>
    <scope>NUCLEOTIDE SEQUENCE [LARGE SCALE GENOMIC DNA]</scope>
    <source>
        <strain evidence="1 2">CLA-AA-H95</strain>
    </source>
</reference>
<gene>
    <name evidence="1" type="ORF">WMO75_17200</name>
</gene>
<evidence type="ECO:0008006" key="3">
    <source>
        <dbReference type="Google" id="ProtNLM"/>
    </source>
</evidence>
<accession>A0ABV1ARM9</accession>
<sequence length="811" mass="94297">MMIERILKHMNIYKEMKNAAIPLKLIGKKGEDFCMNAARLVNQQELSGLMEGLNEETISSLMDDPEMLTYLGKMNKKDFSILEPDRIRMIVECAGNEKLSEFPYEKIEKVLADKEIPDRIVYVYLKYYAFLEPKEELKKQLVASLETCIGEFDVARAGIKIRMLLINPAFSTELLYELLKDEESLALLLKQDLMELVNYLSEFCKETESLNKKQLEELSRHPKEIRNGLEVILTQIPKEWQASFLHLWLWNESLYADIPKLIRFLTGPDADFEKVSNGKAAYVNTLYGNPLPDMDLYELTLEKTELILYAITKRKKHFLELLRKNGDWLINLDRNSLILDEEVYKRCLNLNTLNEQNLRDCEYMVVPWRKSEESLFSKPRVFEELKILYNVKAVYIDLYDRLAYSKSDDRLRVIRELIKRDCLTDALEENQIERLAEALSKKPLSRWMQEDFKNILDLRHETAIWILIFLMDFTELLKELTRDNQVYFLLHNQNLLNGCSGLPALMDKLLAQDPSWKNLKTELNISDAFVVENKSNIQKFIYEGGAEIMTSFLNRQPKKKEEIRRIVNAELLGKFMELKYHGGDLGREIAFPIKRDTEEIWKEKLLRVDCGWEIWEEDSLLPIMQIGEVPLRSCISYRNGPNCDCLLSCFDANKKIIFIKHNGKIVFRAILRLTKGSFVAADERKTIEFVDVTVKSEPHENKAEELVLFLERYYQSGLSEQEIRKAVNLTAMLVKEKAEKIGARLVLSSSYKNVLENKNYVLTNFYMYISASKNGSQYLDSLGGAAGVSASGSYTCNTFLLEAEERREESL</sequence>
<name>A0ABV1ARM9_9FIRM</name>